<keyword evidence="1" id="KW-0472">Membrane</keyword>
<organism evidence="2 3">
    <name type="scientific">Thermococcus argininiproducens</name>
    <dbReference type="NCBI Taxonomy" id="2866384"/>
    <lineage>
        <taxon>Archaea</taxon>
        <taxon>Methanobacteriati</taxon>
        <taxon>Methanobacteriota</taxon>
        <taxon>Thermococci</taxon>
        <taxon>Thermococcales</taxon>
        <taxon>Thermococcaceae</taxon>
        <taxon>Thermococcus</taxon>
    </lineage>
</organism>
<dbReference type="Proteomes" id="UP001056425">
    <property type="component" value="Chromosome"/>
</dbReference>
<accession>A0A9E7M941</accession>
<dbReference type="RefSeq" id="WP_251947848.1">
    <property type="nucleotide sequence ID" value="NZ_CP080572.1"/>
</dbReference>
<dbReference type="EMBL" id="CP080572">
    <property type="protein sequence ID" value="USG99207.1"/>
    <property type="molecule type" value="Genomic_DNA"/>
</dbReference>
<reference evidence="2 3" key="1">
    <citation type="submission" date="2021-08" db="EMBL/GenBank/DDBJ databases">
        <title>Thermococcus onnuriiensis IOH2.</title>
        <authorList>
            <person name="Park Y.-J."/>
        </authorList>
    </citation>
    <scope>NUCLEOTIDE SEQUENCE [LARGE SCALE GENOMIC DNA]</scope>
    <source>
        <strain evidence="2 3">IOH2</strain>
    </source>
</reference>
<evidence type="ECO:0000256" key="1">
    <source>
        <dbReference type="SAM" id="Phobius"/>
    </source>
</evidence>
<proteinExistence type="predicted"/>
<gene>
    <name evidence="2" type="ORF">K1720_06565</name>
</gene>
<dbReference type="AlphaFoldDB" id="A0A9E7M941"/>
<evidence type="ECO:0000313" key="3">
    <source>
        <dbReference type="Proteomes" id="UP001056425"/>
    </source>
</evidence>
<name>A0A9E7M941_9EURY</name>
<dbReference type="GeneID" id="72777994"/>
<keyword evidence="1" id="KW-1133">Transmembrane helix</keyword>
<protein>
    <submittedName>
        <fullName evidence="2">Uncharacterized protein</fullName>
    </submittedName>
</protein>
<evidence type="ECO:0000313" key="2">
    <source>
        <dbReference type="EMBL" id="USG99207.1"/>
    </source>
</evidence>
<keyword evidence="1" id="KW-0812">Transmembrane</keyword>
<keyword evidence="3" id="KW-1185">Reference proteome</keyword>
<feature type="transmembrane region" description="Helical" evidence="1">
    <location>
        <begin position="7"/>
        <end position="28"/>
    </location>
</feature>
<dbReference type="KEGG" id="thei:K1720_06565"/>
<sequence>MSRIAEFLRLLVGFVAWIVVIVFLLWFLQGFWEGISEFAASLFEQSEK</sequence>